<dbReference type="PANTHER" id="PTHR36439">
    <property type="entry name" value="BLL4334 PROTEIN"/>
    <property type="match status" value="1"/>
</dbReference>
<protein>
    <submittedName>
        <fullName evidence="1">Uncharacterized protein (DUF1697 family)</fullName>
    </submittedName>
</protein>
<sequence length="176" mass="18481">MRTLALLRGVNVGGARKLPMAALERAFRTLGAHAVETVIQSGNVVFEADDPEAAAIAAAGAIESEVGFRPAMILRSATAWRRMVEANPFLVDGQAVDVLHVASLAAAPGPERSAALAPDAFAPDAFVVAGADVYLRLPNGVSGARLTNARLDRAFAAVSTLRNWRTAVKLLQRLEA</sequence>
<dbReference type="Proteomes" id="UP000253529">
    <property type="component" value="Unassembled WGS sequence"/>
</dbReference>
<organism evidence="1 2">
    <name type="scientific">Roseiarcus fermentans</name>
    <dbReference type="NCBI Taxonomy" id="1473586"/>
    <lineage>
        <taxon>Bacteria</taxon>
        <taxon>Pseudomonadati</taxon>
        <taxon>Pseudomonadota</taxon>
        <taxon>Alphaproteobacteria</taxon>
        <taxon>Hyphomicrobiales</taxon>
        <taxon>Roseiarcaceae</taxon>
        <taxon>Roseiarcus</taxon>
    </lineage>
</organism>
<dbReference type="EMBL" id="QNRK01000046">
    <property type="protein sequence ID" value="RBP03121.1"/>
    <property type="molecule type" value="Genomic_DNA"/>
</dbReference>
<dbReference type="InterPro" id="IPR012545">
    <property type="entry name" value="DUF1697"/>
</dbReference>
<dbReference type="SUPFAM" id="SSF160379">
    <property type="entry name" value="SP0830-like"/>
    <property type="match status" value="1"/>
</dbReference>
<proteinExistence type="predicted"/>
<keyword evidence="2" id="KW-1185">Reference proteome</keyword>
<dbReference type="OrthoDB" id="9806494at2"/>
<comment type="caution">
    <text evidence="1">The sequence shown here is derived from an EMBL/GenBank/DDBJ whole genome shotgun (WGS) entry which is preliminary data.</text>
</comment>
<reference evidence="1 2" key="1">
    <citation type="submission" date="2018-06" db="EMBL/GenBank/DDBJ databases">
        <title>Genomic Encyclopedia of Type Strains, Phase IV (KMG-IV): sequencing the most valuable type-strain genomes for metagenomic binning, comparative biology and taxonomic classification.</title>
        <authorList>
            <person name="Goeker M."/>
        </authorList>
    </citation>
    <scope>NUCLEOTIDE SEQUENCE [LARGE SCALE GENOMIC DNA]</scope>
    <source>
        <strain evidence="1 2">DSM 24875</strain>
    </source>
</reference>
<gene>
    <name evidence="1" type="ORF">DFR50_14645</name>
</gene>
<dbReference type="Gene3D" id="3.30.70.1280">
    <property type="entry name" value="SP0830-like domains"/>
    <property type="match status" value="1"/>
</dbReference>
<accession>A0A366EL53</accession>
<dbReference type="RefSeq" id="WP_113893033.1">
    <property type="nucleotide sequence ID" value="NZ_QNRK01000046.1"/>
</dbReference>
<name>A0A366EL53_9HYPH</name>
<dbReference type="PANTHER" id="PTHR36439:SF1">
    <property type="entry name" value="DUF1697 DOMAIN-CONTAINING PROTEIN"/>
    <property type="match status" value="1"/>
</dbReference>
<dbReference type="PIRSF" id="PIRSF008502">
    <property type="entry name" value="UCP008502"/>
    <property type="match status" value="1"/>
</dbReference>
<dbReference type="AlphaFoldDB" id="A0A366EL53"/>
<dbReference type="Pfam" id="PF08002">
    <property type="entry name" value="DUF1697"/>
    <property type="match status" value="1"/>
</dbReference>
<evidence type="ECO:0000313" key="2">
    <source>
        <dbReference type="Proteomes" id="UP000253529"/>
    </source>
</evidence>
<evidence type="ECO:0000313" key="1">
    <source>
        <dbReference type="EMBL" id="RBP03121.1"/>
    </source>
</evidence>